<proteinExistence type="inferred from homology"/>
<feature type="binding site" description="axial binding residue" evidence="9">
    <location>
        <position position="373"/>
    </location>
    <ligand>
        <name>heme</name>
        <dbReference type="ChEBI" id="CHEBI:30413"/>
    </ligand>
    <ligandPart>
        <name>Fe</name>
        <dbReference type="ChEBI" id="CHEBI:18248"/>
    </ligandPart>
</feature>
<dbReference type="Pfam" id="PF00067">
    <property type="entry name" value="p450"/>
    <property type="match status" value="2"/>
</dbReference>
<evidence type="ECO:0000256" key="7">
    <source>
        <dbReference type="ARBA" id="ARBA00023033"/>
    </source>
</evidence>
<dbReference type="GO" id="GO:0016712">
    <property type="term" value="F:oxidoreductase activity, acting on paired donors, with incorporation or reduction of molecular oxygen, reduced flavin or flavoprotein as one donor, and incorporation of one atom of oxygen"/>
    <property type="evidence" value="ECO:0007669"/>
    <property type="project" value="TreeGrafter"/>
</dbReference>
<dbReference type="PANTHER" id="PTHR24300">
    <property type="entry name" value="CYTOCHROME P450 508A4-RELATED"/>
    <property type="match status" value="1"/>
</dbReference>
<keyword evidence="7 10" id="KW-0503">Monooxygenase</keyword>
<dbReference type="Proteomes" id="UP000887574">
    <property type="component" value="Unplaced"/>
</dbReference>
<dbReference type="PANTHER" id="PTHR24300:SF375">
    <property type="entry name" value="CYTOCHROME P450 FAMILY"/>
    <property type="match status" value="1"/>
</dbReference>
<dbReference type="SUPFAM" id="SSF48264">
    <property type="entry name" value="Cytochrome P450"/>
    <property type="match status" value="1"/>
</dbReference>
<dbReference type="GO" id="GO:0016020">
    <property type="term" value="C:membrane"/>
    <property type="evidence" value="ECO:0007669"/>
    <property type="project" value="UniProtKB-SubCell"/>
</dbReference>
<keyword evidence="9 10" id="KW-0349">Heme</keyword>
<dbReference type="InterPro" id="IPR001104">
    <property type="entry name" value="3-oxo-5_a-steroid_4-DH_C"/>
</dbReference>
<dbReference type="WBParaSite" id="jg20981">
    <property type="protein sequence ID" value="jg20981"/>
    <property type="gene ID" value="jg20981"/>
</dbReference>
<dbReference type="GO" id="GO:0006629">
    <property type="term" value="P:lipid metabolic process"/>
    <property type="evidence" value="ECO:0007669"/>
    <property type="project" value="InterPro"/>
</dbReference>
<evidence type="ECO:0000256" key="1">
    <source>
        <dbReference type="ARBA" id="ARBA00004141"/>
    </source>
</evidence>
<evidence type="ECO:0000256" key="8">
    <source>
        <dbReference type="ARBA" id="ARBA00023136"/>
    </source>
</evidence>
<comment type="cofactor">
    <cofactor evidence="9">
        <name>heme</name>
        <dbReference type="ChEBI" id="CHEBI:30413"/>
    </cofactor>
</comment>
<reference evidence="14" key="1">
    <citation type="submission" date="2022-11" db="UniProtKB">
        <authorList>
            <consortium name="WormBaseParasite"/>
        </authorList>
    </citation>
    <scope>IDENTIFICATION</scope>
</reference>
<dbReference type="Pfam" id="PF02544">
    <property type="entry name" value="Steroid_dh"/>
    <property type="match status" value="1"/>
</dbReference>
<comment type="subcellular location">
    <subcellularLocation>
        <location evidence="1">Membrane</location>
        <topology evidence="1">Multi-pass membrane protein</topology>
    </subcellularLocation>
</comment>
<dbReference type="PRINTS" id="PR00385">
    <property type="entry name" value="P450"/>
</dbReference>
<sequence length="632" mass="72875">MVWIPRKAFLDWRRAYGSVFTYWMGELPVVVVADFESMNESFEKDGDAYSQRPSFVNDFHKLTRGGTLGIISNTGQVWQEHRRFAIHAFKDLGMGNEICEKKILTEISSMISALKEDLVEESAELIVPNEHIDLALGSIINSIMFGLSFCHQKDIIYGAIRELQYCFDHLFQVFDAEITEHKRQRETSSEDKDGEKPSDFLHAYLNEVQKYERKGVTNSFSQEQLQNVCFDLWVAGQENVSTTIAWGIAHMLWNPSIQKQLHDELDKQTSSSTLIRWNDRKQLPFTNAVVAEFQRIANLVPQNLLHSTSRDVLINGIKIPSGTTIVPQISAVLYDDKVFSNPLQFNPARFLDEEGKFREPKEFVPFSMGKRRCAGEQLARMELFLFVANLFSYFEFSPGREMPNLKRSFGPAAQCPTFSSHIDSLCYAKYSCSLWSVPPRNNFAKMECIGKNCLVHDTIQWTNLCIVLMFTGHYINRAFLYPYLIRGGKPMAWHIFYHAKHANYSKNHISSITFLFGFVIYLSGMLINCHSDNILRNLRKPTKLATKYRMEVLLSMCHVQTILEKCWNGSAMHYAHKLLLVWHIWYGLWATSSPELSNITGGTSKSLIIIQRIDEPLYHLCSSIFQKKRFYL</sequence>
<keyword evidence="3 11" id="KW-0812">Transmembrane</keyword>
<evidence type="ECO:0000313" key="14">
    <source>
        <dbReference type="WBParaSite" id="jg20981"/>
    </source>
</evidence>
<dbReference type="PROSITE" id="PS00086">
    <property type="entry name" value="CYTOCHROME_P450"/>
    <property type="match status" value="1"/>
</dbReference>
<comment type="similarity">
    <text evidence="2 10">Belongs to the cytochrome P450 family.</text>
</comment>
<dbReference type="CDD" id="cd20617">
    <property type="entry name" value="CYP1_2-like"/>
    <property type="match status" value="1"/>
</dbReference>
<evidence type="ECO:0000256" key="11">
    <source>
        <dbReference type="SAM" id="Phobius"/>
    </source>
</evidence>
<organism evidence="13 14">
    <name type="scientific">Ditylenchus dipsaci</name>
    <dbReference type="NCBI Taxonomy" id="166011"/>
    <lineage>
        <taxon>Eukaryota</taxon>
        <taxon>Metazoa</taxon>
        <taxon>Ecdysozoa</taxon>
        <taxon>Nematoda</taxon>
        <taxon>Chromadorea</taxon>
        <taxon>Rhabditida</taxon>
        <taxon>Tylenchina</taxon>
        <taxon>Tylenchomorpha</taxon>
        <taxon>Sphaerularioidea</taxon>
        <taxon>Anguinidae</taxon>
        <taxon>Anguininae</taxon>
        <taxon>Ditylenchus</taxon>
    </lineage>
</organism>
<dbReference type="InterPro" id="IPR036396">
    <property type="entry name" value="Cyt_P450_sf"/>
</dbReference>
<dbReference type="GO" id="GO:0005506">
    <property type="term" value="F:iron ion binding"/>
    <property type="evidence" value="ECO:0007669"/>
    <property type="project" value="InterPro"/>
</dbReference>
<evidence type="ECO:0000256" key="4">
    <source>
        <dbReference type="ARBA" id="ARBA00022723"/>
    </source>
</evidence>
<keyword evidence="10" id="KW-0560">Oxidoreductase</keyword>
<dbReference type="GO" id="GO:0016627">
    <property type="term" value="F:oxidoreductase activity, acting on the CH-CH group of donors"/>
    <property type="evidence" value="ECO:0007669"/>
    <property type="project" value="InterPro"/>
</dbReference>
<keyword evidence="5 11" id="KW-1133">Transmembrane helix</keyword>
<evidence type="ECO:0000256" key="2">
    <source>
        <dbReference type="ARBA" id="ARBA00010617"/>
    </source>
</evidence>
<accession>A0A915DMA4</accession>
<evidence type="ECO:0000256" key="9">
    <source>
        <dbReference type="PIRSR" id="PIRSR602401-1"/>
    </source>
</evidence>
<dbReference type="Gene3D" id="1.10.630.10">
    <property type="entry name" value="Cytochrome P450"/>
    <property type="match status" value="1"/>
</dbReference>
<dbReference type="InterPro" id="IPR017972">
    <property type="entry name" value="Cyt_P450_CS"/>
</dbReference>
<keyword evidence="4 9" id="KW-0479">Metal-binding</keyword>
<feature type="transmembrane region" description="Helical" evidence="11">
    <location>
        <begin position="509"/>
        <end position="529"/>
    </location>
</feature>
<dbReference type="InterPro" id="IPR050182">
    <property type="entry name" value="Cytochrome_P450_fam2"/>
</dbReference>
<keyword evidence="6 9" id="KW-0408">Iron</keyword>
<dbReference type="GO" id="GO:0020037">
    <property type="term" value="F:heme binding"/>
    <property type="evidence" value="ECO:0007669"/>
    <property type="project" value="InterPro"/>
</dbReference>
<dbReference type="AlphaFoldDB" id="A0A915DMA4"/>
<evidence type="ECO:0000256" key="6">
    <source>
        <dbReference type="ARBA" id="ARBA00023004"/>
    </source>
</evidence>
<dbReference type="GO" id="GO:0006805">
    <property type="term" value="P:xenobiotic metabolic process"/>
    <property type="evidence" value="ECO:0007669"/>
    <property type="project" value="TreeGrafter"/>
</dbReference>
<feature type="domain" description="3-oxo-5-alpha-steroid 4-dehydrogenase C-terminal" evidence="12">
    <location>
        <begin position="497"/>
        <end position="545"/>
    </location>
</feature>
<evidence type="ECO:0000256" key="3">
    <source>
        <dbReference type="ARBA" id="ARBA00022692"/>
    </source>
</evidence>
<keyword evidence="8 11" id="KW-0472">Membrane</keyword>
<evidence type="ECO:0000313" key="13">
    <source>
        <dbReference type="Proteomes" id="UP000887574"/>
    </source>
</evidence>
<evidence type="ECO:0000256" key="5">
    <source>
        <dbReference type="ARBA" id="ARBA00022989"/>
    </source>
</evidence>
<protein>
    <submittedName>
        <fullName evidence="14">Steroid 5-alpha reductase C-terminal domain-containing protein</fullName>
    </submittedName>
</protein>
<dbReference type="GO" id="GO:0006082">
    <property type="term" value="P:organic acid metabolic process"/>
    <property type="evidence" value="ECO:0007669"/>
    <property type="project" value="TreeGrafter"/>
</dbReference>
<keyword evidence="13" id="KW-1185">Reference proteome</keyword>
<dbReference type="InterPro" id="IPR001128">
    <property type="entry name" value="Cyt_P450"/>
</dbReference>
<dbReference type="InterPro" id="IPR002401">
    <property type="entry name" value="Cyt_P450_E_grp-I"/>
</dbReference>
<name>A0A915DMA4_9BILA</name>
<evidence type="ECO:0000256" key="10">
    <source>
        <dbReference type="RuleBase" id="RU000461"/>
    </source>
</evidence>
<dbReference type="PRINTS" id="PR00463">
    <property type="entry name" value="EP450I"/>
</dbReference>
<evidence type="ECO:0000259" key="12">
    <source>
        <dbReference type="Pfam" id="PF02544"/>
    </source>
</evidence>
<dbReference type="GO" id="GO:0005737">
    <property type="term" value="C:cytoplasm"/>
    <property type="evidence" value="ECO:0007669"/>
    <property type="project" value="TreeGrafter"/>
</dbReference>